<feature type="chain" id="PRO_5026686129" evidence="1">
    <location>
        <begin position="20"/>
        <end position="115"/>
    </location>
</feature>
<protein>
    <submittedName>
        <fullName evidence="2">Uncharacterized protein</fullName>
    </submittedName>
</protein>
<name>A0A6M4GRC7_9PROT</name>
<feature type="signal peptide" evidence="1">
    <location>
        <begin position="1"/>
        <end position="19"/>
    </location>
</feature>
<dbReference type="KEGG" id="uru:DSM104443_00939"/>
<evidence type="ECO:0000313" key="3">
    <source>
        <dbReference type="Proteomes" id="UP000501534"/>
    </source>
</evidence>
<organism evidence="2 3">
    <name type="scientific">Usitatibacter rugosus</name>
    <dbReference type="NCBI Taxonomy" id="2732067"/>
    <lineage>
        <taxon>Bacteria</taxon>
        <taxon>Pseudomonadati</taxon>
        <taxon>Pseudomonadota</taxon>
        <taxon>Betaproteobacteria</taxon>
        <taxon>Nitrosomonadales</taxon>
        <taxon>Usitatibacteraceae</taxon>
        <taxon>Usitatibacter</taxon>
    </lineage>
</organism>
<keyword evidence="1" id="KW-0732">Signal</keyword>
<evidence type="ECO:0000313" key="2">
    <source>
        <dbReference type="EMBL" id="QJR09889.1"/>
    </source>
</evidence>
<gene>
    <name evidence="2" type="ORF">DSM104443_00939</name>
</gene>
<reference evidence="2 3" key="1">
    <citation type="submission" date="2020-04" db="EMBL/GenBank/DDBJ databases">
        <title>Usitatibacter rugosus gen. nov., sp. nov. and Usitatibacter palustris sp. nov., novel members of Usitatibacteraceae fam. nov. within the order Nitrosomonadales isolated from soil.</title>
        <authorList>
            <person name="Huber K.J."/>
            <person name="Neumann-Schaal M."/>
            <person name="Geppert A."/>
            <person name="Luckner M."/>
            <person name="Wanner G."/>
            <person name="Overmann J."/>
        </authorList>
    </citation>
    <scope>NUCLEOTIDE SEQUENCE [LARGE SCALE GENOMIC DNA]</scope>
    <source>
        <strain evidence="2 3">0125_3</strain>
    </source>
</reference>
<keyword evidence="3" id="KW-1185">Reference proteome</keyword>
<dbReference type="Proteomes" id="UP000501534">
    <property type="component" value="Chromosome"/>
</dbReference>
<accession>A0A6M4GRC7</accession>
<sequence>MKIGSATLFALLAIGAVEAEAQVALACSYQMGTAYSFKGIKVEKFTLIFDEATQTISIDGAAPQPAKINAAAIEFPSNRKGYTVLISRVSGAVAIGTQQNPRAMQGSCKRSAQKF</sequence>
<dbReference type="RefSeq" id="WP_171089970.1">
    <property type="nucleotide sequence ID" value="NZ_CP053069.1"/>
</dbReference>
<proteinExistence type="predicted"/>
<dbReference type="EMBL" id="CP053069">
    <property type="protein sequence ID" value="QJR09889.1"/>
    <property type="molecule type" value="Genomic_DNA"/>
</dbReference>
<dbReference type="AlphaFoldDB" id="A0A6M4GRC7"/>
<evidence type="ECO:0000256" key="1">
    <source>
        <dbReference type="SAM" id="SignalP"/>
    </source>
</evidence>